<comment type="similarity">
    <text evidence="1">Belongs to the UFD1 family.</text>
</comment>
<dbReference type="GO" id="GO:0031593">
    <property type="term" value="F:polyubiquitin modification-dependent protein binding"/>
    <property type="evidence" value="ECO:0007669"/>
    <property type="project" value="TreeGrafter"/>
</dbReference>
<protein>
    <submittedName>
        <fullName evidence="5">Uncharacterized protein</fullName>
    </submittedName>
</protein>
<dbReference type="GO" id="GO:0036503">
    <property type="term" value="P:ERAD pathway"/>
    <property type="evidence" value="ECO:0007669"/>
    <property type="project" value="TreeGrafter"/>
</dbReference>
<dbReference type="PANTHER" id="PTHR12555:SF13">
    <property type="entry name" value="UBIQUITIN RECOGNITION FACTOR IN ER-ASSOCIATED DEGRADATION PROTEIN 1"/>
    <property type="match status" value="1"/>
</dbReference>
<dbReference type="PANTHER" id="PTHR12555">
    <property type="entry name" value="UBIQUITIN FUSION DEGRADATON PROTEIN 1"/>
    <property type="match status" value="1"/>
</dbReference>
<accession>A0A6C0C111</accession>
<proteinExistence type="inferred from homology"/>
<dbReference type="EMBL" id="MN739316">
    <property type="protein sequence ID" value="QHS98365.1"/>
    <property type="molecule type" value="Genomic_DNA"/>
</dbReference>
<dbReference type="GO" id="GO:0034098">
    <property type="term" value="C:VCP-NPL4-UFD1 AAA ATPase complex"/>
    <property type="evidence" value="ECO:0007669"/>
    <property type="project" value="TreeGrafter"/>
</dbReference>
<keyword evidence="2" id="KW-0833">Ubl conjugation pathway</keyword>
<evidence type="ECO:0000256" key="1">
    <source>
        <dbReference type="ARBA" id="ARBA00006043"/>
    </source>
</evidence>
<sequence length="226" mass="25399">MSVKTTLLCFSYACSSQSEELTQRVKHSNKILLPPSVLHTINNENAFNSPLFFQIKNLENQMTQVCGMQEFSAPPGVAHVPYHVMESLGIKEGTNVEFELATPVDGMYVKFRLHSSDFADVNDPKAVLERVLSRDYPVITEGHTIAINCAEMNRVFYIDVVETKPAPVIKIINVNINVDFDTPLDYVEPEETLPEPVVNNYVDVSNNVPEYDINRFPGRGHRLGTV</sequence>
<organism evidence="5">
    <name type="scientific">viral metagenome</name>
    <dbReference type="NCBI Taxonomy" id="1070528"/>
    <lineage>
        <taxon>unclassified sequences</taxon>
        <taxon>metagenomes</taxon>
        <taxon>organismal metagenomes</taxon>
    </lineage>
</organism>
<evidence type="ECO:0000313" key="5">
    <source>
        <dbReference type="EMBL" id="QHS98365.1"/>
    </source>
</evidence>
<dbReference type="Pfam" id="PF24842">
    <property type="entry name" value="UFD1_N2"/>
    <property type="match status" value="1"/>
</dbReference>
<dbReference type="GO" id="GO:0006511">
    <property type="term" value="P:ubiquitin-dependent protein catabolic process"/>
    <property type="evidence" value="ECO:0007669"/>
    <property type="project" value="InterPro"/>
</dbReference>
<dbReference type="Pfam" id="PF03152">
    <property type="entry name" value="UFD1_N1"/>
    <property type="match status" value="1"/>
</dbReference>
<dbReference type="InterPro" id="IPR042299">
    <property type="entry name" value="Ufd1-like_Nn"/>
</dbReference>
<reference evidence="5" key="1">
    <citation type="journal article" date="2020" name="Nature">
        <title>Giant virus diversity and host interactions through global metagenomics.</title>
        <authorList>
            <person name="Schulz F."/>
            <person name="Roux S."/>
            <person name="Paez-Espino D."/>
            <person name="Jungbluth S."/>
            <person name="Walsh D.A."/>
            <person name="Denef V.J."/>
            <person name="McMahon K.D."/>
            <person name="Konstantinidis K.T."/>
            <person name="Eloe-Fadrosh E.A."/>
            <person name="Kyrpides N.C."/>
            <person name="Woyke T."/>
        </authorList>
    </citation>
    <scope>NUCLEOTIDE SEQUENCE</scope>
    <source>
        <strain evidence="5">GVMAG-M-3300020185-18</strain>
    </source>
</reference>
<dbReference type="InterPro" id="IPR055417">
    <property type="entry name" value="UFD1_N1"/>
</dbReference>
<feature type="domain" description="Ubiquitin fusion degradation protein UFD1 N-terminal subdomain 2" evidence="4">
    <location>
        <begin position="106"/>
        <end position="183"/>
    </location>
</feature>
<dbReference type="Gene3D" id="2.40.40.50">
    <property type="entry name" value="Ubiquitin fusion degradation protein UFD1, N-terminal domain"/>
    <property type="match status" value="1"/>
</dbReference>
<dbReference type="InterPro" id="IPR004854">
    <property type="entry name" value="Ufd1-like"/>
</dbReference>
<evidence type="ECO:0000259" key="4">
    <source>
        <dbReference type="Pfam" id="PF24842"/>
    </source>
</evidence>
<dbReference type="InterPro" id="IPR055418">
    <property type="entry name" value="UFD1_N2"/>
</dbReference>
<name>A0A6C0C111_9ZZZZ</name>
<evidence type="ECO:0000256" key="2">
    <source>
        <dbReference type="ARBA" id="ARBA00022786"/>
    </source>
</evidence>
<evidence type="ECO:0000259" key="3">
    <source>
        <dbReference type="Pfam" id="PF03152"/>
    </source>
</evidence>
<dbReference type="AlphaFoldDB" id="A0A6C0C111"/>
<feature type="domain" description="Ubiquitin fusion degradation protein UFD1 N-terminal subdomain 1" evidence="3">
    <location>
        <begin position="9"/>
        <end position="101"/>
    </location>
</feature>
<dbReference type="Gene3D" id="3.10.330.10">
    <property type="match status" value="1"/>
</dbReference>